<proteinExistence type="predicted"/>
<comment type="caution">
    <text evidence="1">The sequence shown here is derived from an EMBL/GenBank/DDBJ whole genome shotgun (WGS) entry which is preliminary data.</text>
</comment>
<dbReference type="EMBL" id="VSRR010011705">
    <property type="protein sequence ID" value="MPC53551.1"/>
    <property type="molecule type" value="Genomic_DNA"/>
</dbReference>
<accession>A0A5B7G152</accession>
<organism evidence="1 2">
    <name type="scientific">Portunus trituberculatus</name>
    <name type="common">Swimming crab</name>
    <name type="synonym">Neptunus trituberculatus</name>
    <dbReference type="NCBI Taxonomy" id="210409"/>
    <lineage>
        <taxon>Eukaryota</taxon>
        <taxon>Metazoa</taxon>
        <taxon>Ecdysozoa</taxon>
        <taxon>Arthropoda</taxon>
        <taxon>Crustacea</taxon>
        <taxon>Multicrustacea</taxon>
        <taxon>Malacostraca</taxon>
        <taxon>Eumalacostraca</taxon>
        <taxon>Eucarida</taxon>
        <taxon>Decapoda</taxon>
        <taxon>Pleocyemata</taxon>
        <taxon>Brachyura</taxon>
        <taxon>Eubrachyura</taxon>
        <taxon>Portunoidea</taxon>
        <taxon>Portunidae</taxon>
        <taxon>Portuninae</taxon>
        <taxon>Portunus</taxon>
    </lineage>
</organism>
<evidence type="ECO:0000313" key="2">
    <source>
        <dbReference type="Proteomes" id="UP000324222"/>
    </source>
</evidence>
<keyword evidence="2" id="KW-1185">Reference proteome</keyword>
<reference evidence="1 2" key="1">
    <citation type="submission" date="2019-05" db="EMBL/GenBank/DDBJ databases">
        <title>Another draft genome of Portunus trituberculatus and its Hox gene families provides insights of decapod evolution.</title>
        <authorList>
            <person name="Jeong J.-H."/>
            <person name="Song I."/>
            <person name="Kim S."/>
            <person name="Choi T."/>
            <person name="Kim D."/>
            <person name="Ryu S."/>
            <person name="Kim W."/>
        </authorList>
    </citation>
    <scope>NUCLEOTIDE SEQUENCE [LARGE SCALE GENOMIC DNA]</scope>
    <source>
        <tissue evidence="1">Muscle</tissue>
    </source>
</reference>
<dbReference type="AlphaFoldDB" id="A0A5B7G152"/>
<dbReference type="Proteomes" id="UP000324222">
    <property type="component" value="Unassembled WGS sequence"/>
</dbReference>
<evidence type="ECO:0000313" key="1">
    <source>
        <dbReference type="EMBL" id="MPC53551.1"/>
    </source>
</evidence>
<protein>
    <submittedName>
        <fullName evidence="1">Uncharacterized protein</fullName>
    </submittedName>
</protein>
<name>A0A5B7G152_PORTR</name>
<gene>
    <name evidence="1" type="ORF">E2C01_047446</name>
</gene>
<sequence>MGRRHKYSQRIELHGAGEAVVSSGSLSTVISVLAERIRTFSSLGPPTELSAAEHTAGAVLVHHTA</sequence>